<comment type="function">
    <text evidence="1 6">Forms part of the ribosomal stalk, playing a central role in the interaction of the ribosome with GTP-bound translation factors.</text>
</comment>
<reference evidence="7" key="1">
    <citation type="submission" date="2022-04" db="EMBL/GenBank/DDBJ databases">
        <authorList>
            <person name="Ren T."/>
        </authorList>
    </citation>
    <scope>NUCLEOTIDE SEQUENCE</scope>
    <source>
        <strain evidence="7">F63249</strain>
    </source>
</reference>
<gene>
    <name evidence="6 7" type="primary">rplJ</name>
    <name evidence="7" type="ORF">MUY34_12155</name>
</gene>
<dbReference type="PANTHER" id="PTHR11560">
    <property type="entry name" value="39S RIBOSOMAL PROTEIN L10, MITOCHONDRIAL"/>
    <property type="match status" value="1"/>
</dbReference>
<dbReference type="Gene3D" id="3.30.70.1730">
    <property type="match status" value="1"/>
</dbReference>
<comment type="caution">
    <text evidence="7">The sequence shown here is derived from an EMBL/GenBank/DDBJ whole genome shotgun (WGS) entry which is preliminary data.</text>
</comment>
<sequence length="173" mass="18662">MTREEKSQVIEELTAQLADNTNIYLADISGLNAGNTSDLRRACYKANVQLNVVKNTLLTKAMEASDRDFGDLPTVLKGNTSVMYSETGNAPAKVIKNFRKKSDKPLLKGAFIEEAVYIGDDQLDMLVDIKSKEELIGEIVGLLQSPAKNVISALKSGGGTIAGIIKTLSEKEG</sequence>
<comment type="subunit">
    <text evidence="6">Part of the ribosomal stalk of the 50S ribosomal subunit. The N-terminus interacts with L11 and the large rRNA to form the base of the stalk. The C-terminus forms an elongated spine to which L12 dimers bind in a sequential fashion forming a multimeric L10(L12)X complex.</text>
</comment>
<dbReference type="SUPFAM" id="SSF160369">
    <property type="entry name" value="Ribosomal protein L10-like"/>
    <property type="match status" value="1"/>
</dbReference>
<dbReference type="GO" id="GO:0005840">
    <property type="term" value="C:ribosome"/>
    <property type="evidence" value="ECO:0007669"/>
    <property type="project" value="UniProtKB-KW"/>
</dbReference>
<evidence type="ECO:0000256" key="5">
    <source>
        <dbReference type="ARBA" id="ARBA00035202"/>
    </source>
</evidence>
<name>A0ABT0HB16_9FLAO</name>
<dbReference type="InterPro" id="IPR047865">
    <property type="entry name" value="Ribosomal_uL10_bac_type"/>
</dbReference>
<organism evidence="7 8">
    <name type="scientific">Psychroserpens algicola</name>
    <dbReference type="NCBI Taxonomy" id="1719034"/>
    <lineage>
        <taxon>Bacteria</taxon>
        <taxon>Pseudomonadati</taxon>
        <taxon>Bacteroidota</taxon>
        <taxon>Flavobacteriia</taxon>
        <taxon>Flavobacteriales</taxon>
        <taxon>Flavobacteriaceae</taxon>
        <taxon>Psychroserpens</taxon>
    </lineage>
</organism>
<evidence type="ECO:0000256" key="6">
    <source>
        <dbReference type="HAMAP-Rule" id="MF_00362"/>
    </source>
</evidence>
<keyword evidence="6" id="KW-0699">rRNA-binding</keyword>
<dbReference type="Proteomes" id="UP001203687">
    <property type="component" value="Unassembled WGS sequence"/>
</dbReference>
<evidence type="ECO:0000256" key="4">
    <source>
        <dbReference type="ARBA" id="ARBA00023274"/>
    </source>
</evidence>
<dbReference type="RefSeq" id="WP_204346860.1">
    <property type="nucleotide sequence ID" value="NZ_JACNMJ010000008.1"/>
</dbReference>
<evidence type="ECO:0000313" key="7">
    <source>
        <dbReference type="EMBL" id="MCK8481377.1"/>
    </source>
</evidence>
<dbReference type="NCBIfam" id="NF000955">
    <property type="entry name" value="PRK00099.1-1"/>
    <property type="match status" value="1"/>
</dbReference>
<proteinExistence type="inferred from homology"/>
<dbReference type="InterPro" id="IPR001790">
    <property type="entry name" value="Ribosomal_uL10"/>
</dbReference>
<dbReference type="InterPro" id="IPR022973">
    <property type="entry name" value="Ribosomal_uL10_bac"/>
</dbReference>
<dbReference type="EMBL" id="JALPQF010000011">
    <property type="protein sequence ID" value="MCK8481377.1"/>
    <property type="molecule type" value="Genomic_DNA"/>
</dbReference>
<dbReference type="HAMAP" id="MF_00362">
    <property type="entry name" value="Ribosomal_uL10"/>
    <property type="match status" value="1"/>
</dbReference>
<evidence type="ECO:0000256" key="2">
    <source>
        <dbReference type="ARBA" id="ARBA00008889"/>
    </source>
</evidence>
<keyword evidence="6" id="KW-0694">RNA-binding</keyword>
<evidence type="ECO:0000256" key="3">
    <source>
        <dbReference type="ARBA" id="ARBA00022980"/>
    </source>
</evidence>
<comment type="similarity">
    <text evidence="2 6">Belongs to the universal ribosomal protein uL10 family.</text>
</comment>
<protein>
    <recommendedName>
        <fullName evidence="5 6">Large ribosomal subunit protein uL10</fullName>
    </recommendedName>
</protein>
<evidence type="ECO:0000313" key="8">
    <source>
        <dbReference type="Proteomes" id="UP001203687"/>
    </source>
</evidence>
<accession>A0ABT0HB16</accession>
<keyword evidence="4 6" id="KW-0687">Ribonucleoprotein</keyword>
<keyword evidence="3 6" id="KW-0689">Ribosomal protein</keyword>
<dbReference type="CDD" id="cd05797">
    <property type="entry name" value="Ribosomal_L10"/>
    <property type="match status" value="1"/>
</dbReference>
<dbReference type="InterPro" id="IPR043141">
    <property type="entry name" value="Ribosomal_uL10-like_sf"/>
</dbReference>
<dbReference type="Pfam" id="PF00466">
    <property type="entry name" value="Ribosomal_L10"/>
    <property type="match status" value="1"/>
</dbReference>
<keyword evidence="8" id="KW-1185">Reference proteome</keyword>
<evidence type="ECO:0000256" key="1">
    <source>
        <dbReference type="ARBA" id="ARBA00002633"/>
    </source>
</evidence>